<dbReference type="GO" id="GO:0032469">
    <property type="term" value="P:endoplasmic reticulum calcium ion homeostasis"/>
    <property type="evidence" value="ECO:0007669"/>
    <property type="project" value="InterPro"/>
</dbReference>
<reference evidence="8" key="1">
    <citation type="submission" date="2023-07" db="EMBL/GenBank/DDBJ databases">
        <title>A draft genome of Kazachstania heterogenica Y-27499.</title>
        <authorList>
            <person name="Donic C."/>
            <person name="Kralova J.S."/>
            <person name="Fidel L."/>
            <person name="Ben-Dor S."/>
            <person name="Jung S."/>
        </authorList>
    </citation>
    <scope>NUCLEOTIDE SEQUENCE [LARGE SCALE GENOMIC DNA]</scope>
    <source>
        <strain evidence="8">Y27499</strain>
    </source>
</reference>
<feature type="region of interest" description="Disordered" evidence="5">
    <location>
        <begin position="372"/>
        <end position="412"/>
    </location>
</feature>
<proteinExistence type="predicted"/>
<gene>
    <name evidence="7" type="ORF">RI543_000930</name>
</gene>
<dbReference type="EMBL" id="JAWIZZ010000031">
    <property type="protein sequence ID" value="KAK5781744.1"/>
    <property type="molecule type" value="Genomic_DNA"/>
</dbReference>
<accession>A0AAN7W5N2</accession>
<evidence type="ECO:0000256" key="3">
    <source>
        <dbReference type="ARBA" id="ARBA00022989"/>
    </source>
</evidence>
<sequence>MFEVILTPLTRFVEYVNGLNEVYNQLTFEEQKAMTIFERIQYYNWTFEMYCILLMLFFYITYRIGVSINVSKADKLFASLHTYLRNELKFARVGLTSMKGGNVNRLYIDQHLHTWLTSFATGRSSIDSINIKAHLKPRHNIINLIIEYILGYFFLTYQSPDLVEYLEIEIKPNGVYVNNETCNINSNSKEILQNFKFVTSIVNKSIMDKIRLDRYFLSLTHVTDSDSIPKEYVYMSEINQINDFIKSYTKGSFNEEVLAKAKDFLQFISFTDLPDFRPKNKEEWIQSLQSRCVIRTDIPRNKAELNTLNKLVGSMVEVYDNYTRDLVQKSDKTVITADILKKINMLRQNEINRIDKIAKQIELENAMEEKKELMKEKRREMKKTGELQNNEQKMREKRERRLRNRQRQRITQ</sequence>
<evidence type="ECO:0000256" key="1">
    <source>
        <dbReference type="ARBA" id="ARBA00004167"/>
    </source>
</evidence>
<name>A0AAN7W5N2_9SACH</name>
<comment type="subcellular location">
    <subcellularLocation>
        <location evidence="1">Membrane</location>
        <topology evidence="1">Single-pass membrane protein</topology>
    </subcellularLocation>
</comment>
<dbReference type="GO" id="GO:0005783">
    <property type="term" value="C:endoplasmic reticulum"/>
    <property type="evidence" value="ECO:0007669"/>
    <property type="project" value="InterPro"/>
</dbReference>
<comment type="caution">
    <text evidence="7">The sequence shown here is derived from an EMBL/GenBank/DDBJ whole genome shotgun (WGS) entry which is preliminary data.</text>
</comment>
<keyword evidence="3 6" id="KW-1133">Transmembrane helix</keyword>
<dbReference type="GO" id="GO:0016020">
    <property type="term" value="C:membrane"/>
    <property type="evidence" value="ECO:0007669"/>
    <property type="project" value="UniProtKB-SubCell"/>
</dbReference>
<organism evidence="7 8">
    <name type="scientific">Arxiozyma heterogenica</name>
    <dbReference type="NCBI Taxonomy" id="278026"/>
    <lineage>
        <taxon>Eukaryota</taxon>
        <taxon>Fungi</taxon>
        <taxon>Dikarya</taxon>
        <taxon>Ascomycota</taxon>
        <taxon>Saccharomycotina</taxon>
        <taxon>Saccharomycetes</taxon>
        <taxon>Saccharomycetales</taxon>
        <taxon>Saccharomycetaceae</taxon>
        <taxon>Arxiozyma</taxon>
    </lineage>
</organism>
<evidence type="ECO:0000313" key="8">
    <source>
        <dbReference type="Proteomes" id="UP001306508"/>
    </source>
</evidence>
<dbReference type="Pfam" id="PF07946">
    <property type="entry name" value="CCDC47"/>
    <property type="match status" value="1"/>
</dbReference>
<protein>
    <submittedName>
        <fullName evidence="7">Uncharacterized protein</fullName>
    </submittedName>
</protein>
<evidence type="ECO:0000256" key="2">
    <source>
        <dbReference type="ARBA" id="ARBA00022692"/>
    </source>
</evidence>
<dbReference type="PANTHER" id="PTHR12883:SF0">
    <property type="entry name" value="PAT COMPLEX SUBUNIT CCDC47"/>
    <property type="match status" value="1"/>
</dbReference>
<feature type="transmembrane region" description="Helical" evidence="6">
    <location>
        <begin position="42"/>
        <end position="62"/>
    </location>
</feature>
<feature type="compositionally biased region" description="Basic and acidic residues" evidence="5">
    <location>
        <begin position="372"/>
        <end position="385"/>
    </location>
</feature>
<dbReference type="PANTHER" id="PTHR12883">
    <property type="entry name" value="ADIPOCYTE-SPECIFIC PROTEIN 4-RELATED"/>
    <property type="match status" value="1"/>
</dbReference>
<keyword evidence="4 6" id="KW-0472">Membrane</keyword>
<keyword evidence="8" id="KW-1185">Reference proteome</keyword>
<dbReference type="GO" id="GO:0005509">
    <property type="term" value="F:calcium ion binding"/>
    <property type="evidence" value="ECO:0007669"/>
    <property type="project" value="InterPro"/>
</dbReference>
<dbReference type="InterPro" id="IPR012879">
    <property type="entry name" value="CCDC47"/>
</dbReference>
<evidence type="ECO:0000256" key="4">
    <source>
        <dbReference type="ARBA" id="ARBA00023136"/>
    </source>
</evidence>
<keyword evidence="2 6" id="KW-0812">Transmembrane</keyword>
<feature type="compositionally biased region" description="Basic residues" evidence="5">
    <location>
        <begin position="400"/>
        <end position="412"/>
    </location>
</feature>
<evidence type="ECO:0000256" key="6">
    <source>
        <dbReference type="SAM" id="Phobius"/>
    </source>
</evidence>
<dbReference type="AlphaFoldDB" id="A0AAN7W5N2"/>
<evidence type="ECO:0000313" key="7">
    <source>
        <dbReference type="EMBL" id="KAK5781744.1"/>
    </source>
</evidence>
<dbReference type="Proteomes" id="UP001306508">
    <property type="component" value="Unassembled WGS sequence"/>
</dbReference>
<evidence type="ECO:0000256" key="5">
    <source>
        <dbReference type="SAM" id="MobiDB-lite"/>
    </source>
</evidence>